<dbReference type="InterPro" id="IPR039866">
    <property type="entry name" value="CPQ"/>
</dbReference>
<dbReference type="Gene3D" id="3.40.630.10">
    <property type="entry name" value="Zn peptidases"/>
    <property type="match status" value="1"/>
</dbReference>
<evidence type="ECO:0000256" key="18">
    <source>
        <dbReference type="ARBA" id="ARBA00023228"/>
    </source>
</evidence>
<dbReference type="STRING" id="683125.SAMN05660206_109149"/>
<organism evidence="23 24">
    <name type="scientific">Sphingobacterium wenxiniae</name>
    <dbReference type="NCBI Taxonomy" id="683125"/>
    <lineage>
        <taxon>Bacteria</taxon>
        <taxon>Pseudomonadati</taxon>
        <taxon>Bacteroidota</taxon>
        <taxon>Sphingobacteriia</taxon>
        <taxon>Sphingobacteriales</taxon>
        <taxon>Sphingobacteriaceae</taxon>
        <taxon>Sphingobacterium</taxon>
    </lineage>
</organism>
<evidence type="ECO:0000256" key="5">
    <source>
        <dbReference type="ARBA" id="ARBA00014116"/>
    </source>
</evidence>
<evidence type="ECO:0000256" key="12">
    <source>
        <dbReference type="ARBA" id="ARBA00022824"/>
    </source>
</evidence>
<evidence type="ECO:0000256" key="1">
    <source>
        <dbReference type="ARBA" id="ARBA00004240"/>
    </source>
</evidence>
<evidence type="ECO:0000313" key="23">
    <source>
        <dbReference type="EMBL" id="SFT03319.1"/>
    </source>
</evidence>
<proteinExistence type="predicted"/>
<evidence type="ECO:0000256" key="10">
    <source>
        <dbReference type="ARBA" id="ARBA00022729"/>
    </source>
</evidence>
<evidence type="ECO:0000256" key="7">
    <source>
        <dbReference type="ARBA" id="ARBA00022645"/>
    </source>
</evidence>
<keyword evidence="16" id="KW-0865">Zymogen</keyword>
<evidence type="ECO:0000256" key="19">
    <source>
        <dbReference type="ARBA" id="ARBA00025833"/>
    </source>
</evidence>
<evidence type="ECO:0000256" key="9">
    <source>
        <dbReference type="ARBA" id="ARBA00022723"/>
    </source>
</evidence>
<evidence type="ECO:0000256" key="15">
    <source>
        <dbReference type="ARBA" id="ARBA00023049"/>
    </source>
</evidence>
<evidence type="ECO:0000256" key="21">
    <source>
        <dbReference type="SAM" id="SignalP"/>
    </source>
</evidence>
<keyword evidence="7" id="KW-0121">Carboxypeptidase</keyword>
<feature type="signal peptide" evidence="21">
    <location>
        <begin position="1"/>
        <end position="31"/>
    </location>
</feature>
<feature type="domain" description="Peptidase M28" evidence="22">
    <location>
        <begin position="296"/>
        <end position="478"/>
    </location>
</feature>
<keyword evidence="17" id="KW-0325">Glycoprotein</keyword>
<dbReference type="GO" id="GO:0005764">
    <property type="term" value="C:lysosome"/>
    <property type="evidence" value="ECO:0007669"/>
    <property type="project" value="UniProtKB-SubCell"/>
</dbReference>
<keyword evidence="9" id="KW-0479">Metal-binding</keyword>
<keyword evidence="11" id="KW-0378">Hydrolase</keyword>
<evidence type="ECO:0000256" key="17">
    <source>
        <dbReference type="ARBA" id="ARBA00023180"/>
    </source>
</evidence>
<keyword evidence="12" id="KW-0256">Endoplasmic reticulum</keyword>
<keyword evidence="15" id="KW-0482">Metalloprotease</keyword>
<dbReference type="Proteomes" id="UP000198785">
    <property type="component" value="Unassembled WGS sequence"/>
</dbReference>
<evidence type="ECO:0000256" key="4">
    <source>
        <dbReference type="ARBA" id="ARBA00004613"/>
    </source>
</evidence>
<dbReference type="GO" id="GO:0005576">
    <property type="term" value="C:extracellular region"/>
    <property type="evidence" value="ECO:0007669"/>
    <property type="project" value="UniProtKB-SubCell"/>
</dbReference>
<evidence type="ECO:0000256" key="16">
    <source>
        <dbReference type="ARBA" id="ARBA00023145"/>
    </source>
</evidence>
<dbReference type="Gene3D" id="3.50.30.30">
    <property type="match status" value="1"/>
</dbReference>
<evidence type="ECO:0000256" key="14">
    <source>
        <dbReference type="ARBA" id="ARBA00023034"/>
    </source>
</evidence>
<keyword evidence="8" id="KW-0645">Protease</keyword>
<sequence>MKIFKQTMLVKSGVRFIAMSGLLLMGTSVQAQFGRPAPQQLDPVVEQIVKEANENSQLEKLAFELLDVVGPRLVGTPGMTKANEWAVKTFESWGIAAENQQFGEWKGWERGISHIDMTYPRVKTLAGTQLAWSPSTKGKAVEGEVIILPDFKDSSAFQAWLPQVKGKYVMVSMYQPTGRPDHNWNEFARPETFEKMKAERDELLKAYNDNIRATGLSANSLPGKLEDAGALGVLSSFWSREFGANKIFGARTQKVPSVDISLEDYGILYRLAKNGVTPKVRIETSSKDLGNVPSFNTIAQIKGSEKPDEYVILSAHLDSWEGGSGATDNGTGTIAMMEVARVLKKILPNPKRTILIGLWGSEEQGLNGSRAFVLDNPAVVEKTQAVFNLDNGTGRVANIDGSGFVHAYDFIGRWLNEVPREITKDIKTTFPGSPGGGGSDHASFVAAGVPAFMLSSLSWGYFTNTWHTNLDTYDKLVFDDLRYNVILAAVMTYMAAQEDELVDRERRVLPEGNGQGWPSIRQPRRTGVGY</sequence>
<keyword evidence="13" id="KW-0862">Zinc</keyword>
<keyword evidence="14" id="KW-0333">Golgi apparatus</keyword>
<evidence type="ECO:0000256" key="2">
    <source>
        <dbReference type="ARBA" id="ARBA00004371"/>
    </source>
</evidence>
<evidence type="ECO:0000256" key="13">
    <source>
        <dbReference type="ARBA" id="ARBA00022833"/>
    </source>
</evidence>
<evidence type="ECO:0000256" key="8">
    <source>
        <dbReference type="ARBA" id="ARBA00022670"/>
    </source>
</evidence>
<gene>
    <name evidence="23" type="ORF">SAMN05660206_109149</name>
</gene>
<dbReference type="RefSeq" id="WP_244525900.1">
    <property type="nucleotide sequence ID" value="NZ_FOZZ01000009.1"/>
</dbReference>
<accession>A0A1I6UPG1</accession>
<keyword evidence="10 21" id="KW-0732">Signal</keyword>
<dbReference type="GO" id="GO:0070573">
    <property type="term" value="F:metallodipeptidase activity"/>
    <property type="evidence" value="ECO:0007669"/>
    <property type="project" value="InterPro"/>
</dbReference>
<comment type="subunit">
    <text evidence="19">Homodimer. The monomeric form is inactive while the homodimer is active.</text>
</comment>
<keyword evidence="6" id="KW-0964">Secreted</keyword>
<protein>
    <recommendedName>
        <fullName evidence="5">Carboxypeptidase Q</fullName>
    </recommendedName>
    <alternativeName>
        <fullName evidence="20">Plasma glutamate carboxypeptidase</fullName>
    </alternativeName>
</protein>
<dbReference type="AlphaFoldDB" id="A0A1I6UPG1"/>
<dbReference type="PANTHER" id="PTHR12053:SF3">
    <property type="entry name" value="CARBOXYPEPTIDASE Q"/>
    <property type="match status" value="1"/>
</dbReference>
<reference evidence="23 24" key="1">
    <citation type="submission" date="2016-10" db="EMBL/GenBank/DDBJ databases">
        <authorList>
            <person name="de Groot N.N."/>
        </authorList>
    </citation>
    <scope>NUCLEOTIDE SEQUENCE [LARGE SCALE GENOMIC DNA]</scope>
    <source>
        <strain evidence="23 24">DSM 22789</strain>
    </source>
</reference>
<dbReference type="GO" id="GO:0006508">
    <property type="term" value="P:proteolysis"/>
    <property type="evidence" value="ECO:0007669"/>
    <property type="project" value="UniProtKB-KW"/>
</dbReference>
<evidence type="ECO:0000256" key="6">
    <source>
        <dbReference type="ARBA" id="ARBA00022525"/>
    </source>
</evidence>
<dbReference type="EMBL" id="FOZZ01000009">
    <property type="protein sequence ID" value="SFT03319.1"/>
    <property type="molecule type" value="Genomic_DNA"/>
</dbReference>
<keyword evidence="24" id="KW-1185">Reference proteome</keyword>
<comment type="subcellular location">
    <subcellularLocation>
        <location evidence="1">Endoplasmic reticulum</location>
    </subcellularLocation>
    <subcellularLocation>
        <location evidence="3">Golgi apparatus</location>
    </subcellularLocation>
    <subcellularLocation>
        <location evidence="2">Lysosome</location>
    </subcellularLocation>
    <subcellularLocation>
        <location evidence="4">Secreted</location>
    </subcellularLocation>
</comment>
<dbReference type="InterPro" id="IPR007484">
    <property type="entry name" value="Peptidase_M28"/>
</dbReference>
<name>A0A1I6UPG1_9SPHI</name>
<evidence type="ECO:0000256" key="20">
    <source>
        <dbReference type="ARBA" id="ARBA00033328"/>
    </source>
</evidence>
<evidence type="ECO:0000313" key="24">
    <source>
        <dbReference type="Proteomes" id="UP000198785"/>
    </source>
</evidence>
<feature type="chain" id="PRO_5011596130" description="Carboxypeptidase Q" evidence="21">
    <location>
        <begin position="32"/>
        <end position="530"/>
    </location>
</feature>
<dbReference type="PANTHER" id="PTHR12053">
    <property type="entry name" value="PROTEASE FAMILY M28 PLASMA GLUTAMATE CARBOXYPEPTIDASE-RELATED"/>
    <property type="match status" value="1"/>
</dbReference>
<evidence type="ECO:0000259" key="22">
    <source>
        <dbReference type="Pfam" id="PF04389"/>
    </source>
</evidence>
<evidence type="ECO:0000256" key="3">
    <source>
        <dbReference type="ARBA" id="ARBA00004555"/>
    </source>
</evidence>
<keyword evidence="18" id="KW-0458">Lysosome</keyword>
<dbReference type="GO" id="GO:0046872">
    <property type="term" value="F:metal ion binding"/>
    <property type="evidence" value="ECO:0007669"/>
    <property type="project" value="UniProtKB-KW"/>
</dbReference>
<dbReference type="Pfam" id="PF04389">
    <property type="entry name" value="Peptidase_M28"/>
    <property type="match status" value="1"/>
</dbReference>
<evidence type="ECO:0000256" key="11">
    <source>
        <dbReference type="ARBA" id="ARBA00022801"/>
    </source>
</evidence>
<dbReference type="SUPFAM" id="SSF53187">
    <property type="entry name" value="Zn-dependent exopeptidases"/>
    <property type="match status" value="1"/>
</dbReference>
<dbReference type="GO" id="GO:0004180">
    <property type="term" value="F:carboxypeptidase activity"/>
    <property type="evidence" value="ECO:0007669"/>
    <property type="project" value="UniProtKB-KW"/>
</dbReference>